<name>A0A9J5XSQ7_SOLCO</name>
<feature type="signal peptide" evidence="1">
    <location>
        <begin position="1"/>
        <end position="19"/>
    </location>
</feature>
<dbReference type="Proteomes" id="UP000824120">
    <property type="component" value="Chromosome 8"/>
</dbReference>
<evidence type="ECO:0000313" key="2">
    <source>
        <dbReference type="EMBL" id="KAG5591331.1"/>
    </source>
</evidence>
<dbReference type="AlphaFoldDB" id="A0A9J5XSQ7"/>
<gene>
    <name evidence="2" type="ORF">H5410_041845</name>
</gene>
<dbReference type="OrthoDB" id="437693at2759"/>
<feature type="chain" id="PRO_5039922390" description="Histone deacetylase" evidence="1">
    <location>
        <begin position="20"/>
        <end position="75"/>
    </location>
</feature>
<evidence type="ECO:0000313" key="3">
    <source>
        <dbReference type="Proteomes" id="UP000824120"/>
    </source>
</evidence>
<reference evidence="2 3" key="1">
    <citation type="submission" date="2020-09" db="EMBL/GenBank/DDBJ databases">
        <title>De no assembly of potato wild relative species, Solanum commersonii.</title>
        <authorList>
            <person name="Cho K."/>
        </authorList>
    </citation>
    <scope>NUCLEOTIDE SEQUENCE [LARGE SCALE GENOMIC DNA]</scope>
    <source>
        <strain evidence="2">LZ3.2</strain>
        <tissue evidence="2">Leaf</tissue>
    </source>
</reference>
<sequence>MPNHLCVLSLLITYMAVQISPDGIASRDEKVFRFARERNIPLIMLTSGGYMKSSAKVIADSIINLSNKSLIDMKS</sequence>
<keyword evidence="3" id="KW-1185">Reference proteome</keyword>
<organism evidence="2 3">
    <name type="scientific">Solanum commersonii</name>
    <name type="common">Commerson's wild potato</name>
    <name type="synonym">Commerson's nightshade</name>
    <dbReference type="NCBI Taxonomy" id="4109"/>
    <lineage>
        <taxon>Eukaryota</taxon>
        <taxon>Viridiplantae</taxon>
        <taxon>Streptophyta</taxon>
        <taxon>Embryophyta</taxon>
        <taxon>Tracheophyta</taxon>
        <taxon>Spermatophyta</taxon>
        <taxon>Magnoliopsida</taxon>
        <taxon>eudicotyledons</taxon>
        <taxon>Gunneridae</taxon>
        <taxon>Pentapetalae</taxon>
        <taxon>asterids</taxon>
        <taxon>lamiids</taxon>
        <taxon>Solanales</taxon>
        <taxon>Solanaceae</taxon>
        <taxon>Solanoideae</taxon>
        <taxon>Solaneae</taxon>
        <taxon>Solanum</taxon>
    </lineage>
</organism>
<accession>A0A9J5XSQ7</accession>
<evidence type="ECO:0000256" key="1">
    <source>
        <dbReference type="SAM" id="SignalP"/>
    </source>
</evidence>
<protein>
    <recommendedName>
        <fullName evidence="4">Histone deacetylase</fullName>
    </recommendedName>
</protein>
<dbReference type="EMBL" id="JACXVP010000008">
    <property type="protein sequence ID" value="KAG5591331.1"/>
    <property type="molecule type" value="Genomic_DNA"/>
</dbReference>
<evidence type="ECO:0008006" key="4">
    <source>
        <dbReference type="Google" id="ProtNLM"/>
    </source>
</evidence>
<keyword evidence="1" id="KW-0732">Signal</keyword>
<comment type="caution">
    <text evidence="2">The sequence shown here is derived from an EMBL/GenBank/DDBJ whole genome shotgun (WGS) entry which is preliminary data.</text>
</comment>
<proteinExistence type="predicted"/>